<dbReference type="Proteomes" id="UP001217089">
    <property type="component" value="Unassembled WGS sequence"/>
</dbReference>
<organism evidence="2 3">
    <name type="scientific">Tegillarca granosa</name>
    <name type="common">Malaysian cockle</name>
    <name type="synonym">Anadara granosa</name>
    <dbReference type="NCBI Taxonomy" id="220873"/>
    <lineage>
        <taxon>Eukaryota</taxon>
        <taxon>Metazoa</taxon>
        <taxon>Spiralia</taxon>
        <taxon>Lophotrochozoa</taxon>
        <taxon>Mollusca</taxon>
        <taxon>Bivalvia</taxon>
        <taxon>Autobranchia</taxon>
        <taxon>Pteriomorphia</taxon>
        <taxon>Arcoida</taxon>
        <taxon>Arcoidea</taxon>
        <taxon>Arcidae</taxon>
        <taxon>Tegillarca</taxon>
    </lineage>
</organism>
<accession>A0ABQ9FEM2</accession>
<name>A0ABQ9FEM2_TEGGR</name>
<sequence>MSKTTSLDMYGIVIDSYIKVPNFYKISALETSSMVHLLECYRQMYPTKCIQITDINEVIRKFGHIVLVGERFGSRMDCRSSKSANILANWHCKENDIDVAVDSIGLKPCSIEFFFSHVLSLDGEEVRHYFCKVKWFKEYEDRNKYGSLLQMWHFRKFEDCHSSRFLPVQRIRSRFVYGLTGESKDLMVVSQIPRKNYQHETGNRNIFLHQIFYNEVMVFAEWYMIILHSILQPVESMVTYSILQPVETMVPHSISQPMETMIPQQYSTTGGNHVSPKSKPPSSSSCSSLRFLKRAANESSTAGSGFSSSFGFSGSSSAGFSSKEPKSNPPSSSSDTCLLLNFGMSSLSFSSSFGFSDSAGFSSAGFSSKELKSNPPSSSSDSCFLLNFGTSSLGENLLSTKKCNQLRHKYLRNGHWPKLTRESTDLHLSTVTEVSTHKYIKVVNENMKVTMNRTIQKKSYVRTQTKSRIIIYCKVHAGVESMLKLKQKSQSKCKINTMQTKEVVINLGIESNGKKEL</sequence>
<keyword evidence="3" id="KW-1185">Reference proteome</keyword>
<protein>
    <submittedName>
        <fullName evidence="2">Uncharacterized protein</fullName>
    </submittedName>
</protein>
<comment type="caution">
    <text evidence="2">The sequence shown here is derived from an EMBL/GenBank/DDBJ whole genome shotgun (WGS) entry which is preliminary data.</text>
</comment>
<proteinExistence type="predicted"/>
<dbReference type="EMBL" id="JARBDR010000337">
    <property type="protein sequence ID" value="KAJ8315756.1"/>
    <property type="molecule type" value="Genomic_DNA"/>
</dbReference>
<feature type="region of interest" description="Disordered" evidence="1">
    <location>
        <begin position="264"/>
        <end position="287"/>
    </location>
</feature>
<gene>
    <name evidence="2" type="ORF">KUTeg_007906</name>
</gene>
<evidence type="ECO:0000313" key="3">
    <source>
        <dbReference type="Proteomes" id="UP001217089"/>
    </source>
</evidence>
<reference evidence="2 3" key="1">
    <citation type="submission" date="2022-12" db="EMBL/GenBank/DDBJ databases">
        <title>Chromosome-level genome of Tegillarca granosa.</title>
        <authorList>
            <person name="Kim J."/>
        </authorList>
    </citation>
    <scope>NUCLEOTIDE SEQUENCE [LARGE SCALE GENOMIC DNA]</scope>
    <source>
        <strain evidence="2">Teg-2019</strain>
        <tissue evidence="2">Adductor muscle</tissue>
    </source>
</reference>
<evidence type="ECO:0000313" key="2">
    <source>
        <dbReference type="EMBL" id="KAJ8315756.1"/>
    </source>
</evidence>
<evidence type="ECO:0000256" key="1">
    <source>
        <dbReference type="SAM" id="MobiDB-lite"/>
    </source>
</evidence>
<feature type="compositionally biased region" description="Low complexity" evidence="1">
    <location>
        <begin position="275"/>
        <end position="287"/>
    </location>
</feature>